<dbReference type="Gene3D" id="3.40.720.10">
    <property type="entry name" value="Alkaline Phosphatase, subunit A"/>
    <property type="match status" value="1"/>
</dbReference>
<evidence type="ECO:0000313" key="10">
    <source>
        <dbReference type="Proteomes" id="UP000243525"/>
    </source>
</evidence>
<dbReference type="Proteomes" id="UP000243525">
    <property type="component" value="Unassembled WGS sequence"/>
</dbReference>
<dbReference type="RefSeq" id="WP_107823600.1">
    <property type="nucleotide sequence ID" value="NZ_OY782574.1"/>
</dbReference>
<dbReference type="AlphaFoldDB" id="A0A2T5BXZ5"/>
<name>A0A2T5BXZ5_9BACT</name>
<evidence type="ECO:0000259" key="8">
    <source>
        <dbReference type="Pfam" id="PF00884"/>
    </source>
</evidence>
<keyword evidence="4 7" id="KW-0732">Signal</keyword>
<dbReference type="PROSITE" id="PS51257">
    <property type="entry name" value="PROKAR_LIPOPROTEIN"/>
    <property type="match status" value="1"/>
</dbReference>
<dbReference type="PANTHER" id="PTHR42693">
    <property type="entry name" value="ARYLSULFATASE FAMILY MEMBER"/>
    <property type="match status" value="1"/>
</dbReference>
<feature type="chain" id="PRO_5015444483" evidence="7">
    <location>
        <begin position="23"/>
        <end position="517"/>
    </location>
</feature>
<evidence type="ECO:0000256" key="6">
    <source>
        <dbReference type="ARBA" id="ARBA00022837"/>
    </source>
</evidence>
<dbReference type="InterPro" id="IPR050738">
    <property type="entry name" value="Sulfatase"/>
</dbReference>
<dbReference type="Gene3D" id="3.30.1120.10">
    <property type="match status" value="1"/>
</dbReference>
<proteinExistence type="inferred from homology"/>
<feature type="signal peptide" evidence="7">
    <location>
        <begin position="1"/>
        <end position="22"/>
    </location>
</feature>
<reference evidence="9 10" key="1">
    <citation type="submission" date="2018-04" db="EMBL/GenBank/DDBJ databases">
        <title>Genomic Encyclopedia of Archaeal and Bacterial Type Strains, Phase II (KMG-II): from individual species to whole genera.</title>
        <authorList>
            <person name="Goeker M."/>
        </authorList>
    </citation>
    <scope>NUCLEOTIDE SEQUENCE [LARGE SCALE GENOMIC DNA]</scope>
    <source>
        <strain evidence="9 10">DSM 28823</strain>
    </source>
</reference>
<feature type="domain" description="Sulfatase N-terminal" evidence="8">
    <location>
        <begin position="34"/>
        <end position="391"/>
    </location>
</feature>
<comment type="similarity">
    <text evidence="2">Belongs to the sulfatase family.</text>
</comment>
<dbReference type="InterPro" id="IPR017850">
    <property type="entry name" value="Alkaline_phosphatase_core_sf"/>
</dbReference>
<keyword evidence="3" id="KW-0479">Metal-binding</keyword>
<dbReference type="GO" id="GO:0004065">
    <property type="term" value="F:arylsulfatase activity"/>
    <property type="evidence" value="ECO:0007669"/>
    <property type="project" value="TreeGrafter"/>
</dbReference>
<keyword evidence="10" id="KW-1185">Reference proteome</keyword>
<evidence type="ECO:0000256" key="2">
    <source>
        <dbReference type="ARBA" id="ARBA00008779"/>
    </source>
</evidence>
<keyword evidence="6" id="KW-0106">Calcium</keyword>
<keyword evidence="5" id="KW-0378">Hydrolase</keyword>
<evidence type="ECO:0000256" key="5">
    <source>
        <dbReference type="ARBA" id="ARBA00022801"/>
    </source>
</evidence>
<protein>
    <submittedName>
        <fullName evidence="9">Arylsulfatase A-like enzyme</fullName>
    </submittedName>
</protein>
<evidence type="ECO:0000256" key="3">
    <source>
        <dbReference type="ARBA" id="ARBA00022723"/>
    </source>
</evidence>
<comment type="cofactor">
    <cofactor evidence="1">
        <name>Ca(2+)</name>
        <dbReference type="ChEBI" id="CHEBI:29108"/>
    </cofactor>
</comment>
<dbReference type="Pfam" id="PF00884">
    <property type="entry name" value="Sulfatase"/>
    <property type="match status" value="1"/>
</dbReference>
<comment type="caution">
    <text evidence="9">The sequence shown here is derived from an EMBL/GenBank/DDBJ whole genome shotgun (WGS) entry which is preliminary data.</text>
</comment>
<evidence type="ECO:0000256" key="4">
    <source>
        <dbReference type="ARBA" id="ARBA00022729"/>
    </source>
</evidence>
<dbReference type="CDD" id="cd16144">
    <property type="entry name" value="ARS_like"/>
    <property type="match status" value="1"/>
</dbReference>
<evidence type="ECO:0000256" key="7">
    <source>
        <dbReference type="SAM" id="SignalP"/>
    </source>
</evidence>
<dbReference type="EMBL" id="QAAD01000023">
    <property type="protein sequence ID" value="PTN06296.1"/>
    <property type="molecule type" value="Genomic_DNA"/>
</dbReference>
<evidence type="ECO:0000313" key="9">
    <source>
        <dbReference type="EMBL" id="PTN06296.1"/>
    </source>
</evidence>
<dbReference type="SUPFAM" id="SSF53649">
    <property type="entry name" value="Alkaline phosphatase-like"/>
    <property type="match status" value="1"/>
</dbReference>
<dbReference type="InterPro" id="IPR000917">
    <property type="entry name" value="Sulfatase_N"/>
</dbReference>
<dbReference type="OrthoDB" id="9765065at2"/>
<evidence type="ECO:0000256" key="1">
    <source>
        <dbReference type="ARBA" id="ARBA00001913"/>
    </source>
</evidence>
<dbReference type="PANTHER" id="PTHR42693:SF42">
    <property type="entry name" value="ARYLSULFATASE G"/>
    <property type="match status" value="1"/>
</dbReference>
<dbReference type="PROSITE" id="PS00523">
    <property type="entry name" value="SULFATASE_1"/>
    <property type="match status" value="1"/>
</dbReference>
<organism evidence="9 10">
    <name type="scientific">Mangrovibacterium marinum</name>
    <dbReference type="NCBI Taxonomy" id="1639118"/>
    <lineage>
        <taxon>Bacteria</taxon>
        <taxon>Pseudomonadati</taxon>
        <taxon>Bacteroidota</taxon>
        <taxon>Bacteroidia</taxon>
        <taxon>Marinilabiliales</taxon>
        <taxon>Prolixibacteraceae</taxon>
        <taxon>Mangrovibacterium</taxon>
    </lineage>
</organism>
<dbReference type="InterPro" id="IPR024607">
    <property type="entry name" value="Sulfatase_CS"/>
</dbReference>
<accession>A0A2T5BXZ5</accession>
<gene>
    <name evidence="9" type="ORF">C8N47_12317</name>
</gene>
<dbReference type="GO" id="GO:0046872">
    <property type="term" value="F:metal ion binding"/>
    <property type="evidence" value="ECO:0007669"/>
    <property type="project" value="UniProtKB-KW"/>
</dbReference>
<sequence length="517" mass="57457">MKKPIRNISTAVLGLMAFSACTSPTTGEHTAEKPNILFFLVDDMGWQDTSVPFASDTTPNNRKYHTPNMERLASQGMKFTQAYATAVCSPTRTSLMTGMNAARHRVTNWTLNRDASVDAPDEVLEFPKWNVNGLQAVDSIEQSVYATTLPQLLHDNGYYTIHCGKAHWGAFGTPGADPLTLGFDVNIAGHAAGRPASYQGERFFGNAEPGVYTQPWGVPGLEKYHGDTINLTDALTREAIAAIEKSRGTGKPFYLYMSHYTVHTPLEPDKRYYQKYIDRGYDELEARYASMVEGMDQSLGDLMDYLAKNGLDKNTVILFMSDNGGLSAAERGGERHTHNAPLNSGKGSAYEGGIREPMLAKWPGHIEAASVCDDYLIIEDYYPTILELAGVKDYQTVQQIDGKSFVPMLLQTGTTARGRDLFWHFPNKWGASGPGIGTTSTIRSGDWKLIYWYKTGEYELFNIREDLGEKHNRAAEHPEIVKELAMKLGNYLRSVNAQRPSLKESGQVVAWPDEHLK</sequence>